<dbReference type="InterPro" id="IPR045775">
    <property type="entry name" value="DUF6207"/>
</dbReference>
<keyword evidence="3" id="KW-1185">Reference proteome</keyword>
<dbReference type="Proteomes" id="UP001519309">
    <property type="component" value="Unassembled WGS sequence"/>
</dbReference>
<dbReference type="Pfam" id="PF19711">
    <property type="entry name" value="DUF6207"/>
    <property type="match status" value="1"/>
</dbReference>
<feature type="compositionally biased region" description="Basic and acidic residues" evidence="1">
    <location>
        <begin position="22"/>
        <end position="31"/>
    </location>
</feature>
<feature type="region of interest" description="Disordered" evidence="1">
    <location>
        <begin position="11"/>
        <end position="31"/>
    </location>
</feature>
<evidence type="ECO:0000313" key="2">
    <source>
        <dbReference type="EMBL" id="MBP2055155.1"/>
    </source>
</evidence>
<evidence type="ECO:0000256" key="1">
    <source>
        <dbReference type="SAM" id="MobiDB-lite"/>
    </source>
</evidence>
<accession>A0ABS4M649</accession>
<organism evidence="2 3">
    <name type="scientific">Streptomyces griseochromogenes</name>
    <dbReference type="NCBI Taxonomy" id="68214"/>
    <lineage>
        <taxon>Bacteria</taxon>
        <taxon>Bacillati</taxon>
        <taxon>Actinomycetota</taxon>
        <taxon>Actinomycetes</taxon>
        <taxon>Kitasatosporales</taxon>
        <taxon>Streptomycetaceae</taxon>
        <taxon>Streptomyces</taxon>
    </lineage>
</organism>
<proteinExistence type="predicted"/>
<comment type="caution">
    <text evidence="2">The sequence shown here is derived from an EMBL/GenBank/DDBJ whole genome shotgun (WGS) entry which is preliminary data.</text>
</comment>
<dbReference type="EMBL" id="JAGGLP010000027">
    <property type="protein sequence ID" value="MBP2055155.1"/>
    <property type="molecule type" value="Genomic_DNA"/>
</dbReference>
<gene>
    <name evidence="2" type="ORF">J2Z21_008168</name>
</gene>
<reference evidence="2 3" key="1">
    <citation type="submission" date="2021-03" db="EMBL/GenBank/DDBJ databases">
        <title>Genomic Encyclopedia of Type Strains, Phase IV (KMG-IV): sequencing the most valuable type-strain genomes for metagenomic binning, comparative biology and taxonomic classification.</title>
        <authorList>
            <person name="Goeker M."/>
        </authorList>
    </citation>
    <scope>NUCLEOTIDE SEQUENCE [LARGE SCALE GENOMIC DNA]</scope>
    <source>
        <strain evidence="2 3">DSM 40499</strain>
    </source>
</reference>
<protein>
    <submittedName>
        <fullName evidence="2">Uncharacterized protein</fullName>
    </submittedName>
</protein>
<evidence type="ECO:0000313" key="3">
    <source>
        <dbReference type="Proteomes" id="UP001519309"/>
    </source>
</evidence>
<sequence>MRPRAFQQLLAERWATPPAQHTTRDVGKPGDRPCFYLDLRQQLTNVVGSVVGPSMGTTTVRPGSRRDLTVVLAEQRNLPDASRSRSRTTN</sequence>
<name>A0ABS4M649_9ACTN</name>